<feature type="transmembrane region" description="Helical" evidence="5">
    <location>
        <begin position="238"/>
        <end position="260"/>
    </location>
</feature>
<dbReference type="EMBL" id="JAGQHS010000224">
    <property type="protein sequence ID" value="MCA9758873.1"/>
    <property type="molecule type" value="Genomic_DNA"/>
</dbReference>
<dbReference type="SMART" id="SM00283">
    <property type="entry name" value="MA"/>
    <property type="match status" value="1"/>
</dbReference>
<keyword evidence="5" id="KW-1133">Transmembrane helix</keyword>
<feature type="transmembrane region" description="Helical" evidence="5">
    <location>
        <begin position="12"/>
        <end position="33"/>
    </location>
</feature>
<proteinExistence type="inferred from homology"/>
<evidence type="ECO:0000256" key="4">
    <source>
        <dbReference type="SAM" id="MobiDB-lite"/>
    </source>
</evidence>
<feature type="domain" description="HAMP" evidence="7">
    <location>
        <begin position="258"/>
        <end position="312"/>
    </location>
</feature>
<dbReference type="Proteomes" id="UP000739538">
    <property type="component" value="Unassembled WGS sequence"/>
</dbReference>
<gene>
    <name evidence="8" type="ORF">KDA27_23970</name>
</gene>
<dbReference type="Pfam" id="PF00672">
    <property type="entry name" value="HAMP"/>
    <property type="match status" value="1"/>
</dbReference>
<protein>
    <submittedName>
        <fullName evidence="8">Methyl-accepting chemotaxis protein</fullName>
    </submittedName>
</protein>
<keyword evidence="1 3" id="KW-0807">Transducer</keyword>
<dbReference type="Pfam" id="PF11845">
    <property type="entry name" value="Tll0287-like"/>
    <property type="match status" value="1"/>
</dbReference>
<feature type="region of interest" description="Disordered" evidence="4">
    <location>
        <begin position="592"/>
        <end position="618"/>
    </location>
</feature>
<feature type="region of interest" description="Disordered" evidence="4">
    <location>
        <begin position="537"/>
        <end position="559"/>
    </location>
</feature>
<dbReference type="InterPro" id="IPR003660">
    <property type="entry name" value="HAMP_dom"/>
</dbReference>
<evidence type="ECO:0000256" key="2">
    <source>
        <dbReference type="ARBA" id="ARBA00029447"/>
    </source>
</evidence>
<evidence type="ECO:0000256" key="1">
    <source>
        <dbReference type="ARBA" id="ARBA00023224"/>
    </source>
</evidence>
<dbReference type="PANTHER" id="PTHR32089">
    <property type="entry name" value="METHYL-ACCEPTING CHEMOTAXIS PROTEIN MCPB"/>
    <property type="match status" value="1"/>
</dbReference>
<feature type="compositionally biased region" description="Polar residues" evidence="4">
    <location>
        <begin position="545"/>
        <end position="557"/>
    </location>
</feature>
<dbReference type="GO" id="GO:0007165">
    <property type="term" value="P:signal transduction"/>
    <property type="evidence" value="ECO:0007669"/>
    <property type="project" value="UniProtKB-KW"/>
</dbReference>
<keyword evidence="5" id="KW-0812">Transmembrane</keyword>
<comment type="similarity">
    <text evidence="2">Belongs to the methyl-accepting chemotaxis (MCP) protein family.</text>
</comment>
<dbReference type="PANTHER" id="PTHR32089:SF112">
    <property type="entry name" value="LYSOZYME-LIKE PROTEIN-RELATED"/>
    <property type="match status" value="1"/>
</dbReference>
<evidence type="ECO:0000256" key="3">
    <source>
        <dbReference type="PROSITE-ProRule" id="PRU00284"/>
    </source>
</evidence>
<reference evidence="8" key="1">
    <citation type="submission" date="2020-04" db="EMBL/GenBank/DDBJ databases">
        <authorList>
            <person name="Zhang T."/>
        </authorList>
    </citation>
    <scope>NUCLEOTIDE SEQUENCE</scope>
    <source>
        <strain evidence="8">HKST-UBA02</strain>
    </source>
</reference>
<evidence type="ECO:0000259" key="6">
    <source>
        <dbReference type="PROSITE" id="PS50111"/>
    </source>
</evidence>
<dbReference type="InterPro" id="IPR004089">
    <property type="entry name" value="MCPsignal_dom"/>
</dbReference>
<dbReference type="CDD" id="cd11386">
    <property type="entry name" value="MCP_signal"/>
    <property type="match status" value="1"/>
</dbReference>
<accession>A0A956SHW5</accession>
<reference evidence="8" key="2">
    <citation type="journal article" date="2021" name="Microbiome">
        <title>Successional dynamics and alternative stable states in a saline activated sludge microbial community over 9 years.</title>
        <authorList>
            <person name="Wang Y."/>
            <person name="Ye J."/>
            <person name="Ju F."/>
            <person name="Liu L."/>
            <person name="Boyd J.A."/>
            <person name="Deng Y."/>
            <person name="Parks D.H."/>
            <person name="Jiang X."/>
            <person name="Yin X."/>
            <person name="Woodcroft B.J."/>
            <person name="Tyson G.W."/>
            <person name="Hugenholtz P."/>
            <person name="Polz M.F."/>
            <person name="Zhang T."/>
        </authorList>
    </citation>
    <scope>NUCLEOTIDE SEQUENCE</scope>
    <source>
        <strain evidence="8">HKST-UBA02</strain>
    </source>
</reference>
<evidence type="ECO:0000313" key="9">
    <source>
        <dbReference type="Proteomes" id="UP000739538"/>
    </source>
</evidence>
<dbReference type="GO" id="GO:0016020">
    <property type="term" value="C:membrane"/>
    <property type="evidence" value="ECO:0007669"/>
    <property type="project" value="InterPro"/>
</dbReference>
<organism evidence="8 9">
    <name type="scientific">Eiseniibacteriota bacterium</name>
    <dbReference type="NCBI Taxonomy" id="2212470"/>
    <lineage>
        <taxon>Bacteria</taxon>
        <taxon>Candidatus Eiseniibacteriota</taxon>
    </lineage>
</organism>
<feature type="domain" description="Methyl-accepting transducer" evidence="6">
    <location>
        <begin position="317"/>
        <end position="553"/>
    </location>
</feature>
<name>A0A956SHW5_UNCEI</name>
<dbReference type="Gene3D" id="1.10.287.950">
    <property type="entry name" value="Methyl-accepting chemotaxis protein"/>
    <property type="match status" value="1"/>
</dbReference>
<dbReference type="SUPFAM" id="SSF58104">
    <property type="entry name" value="Methyl-accepting chemotaxis protein (MCP) signaling domain"/>
    <property type="match status" value="1"/>
</dbReference>
<dbReference type="AlphaFoldDB" id="A0A956SHW5"/>
<dbReference type="InterPro" id="IPR021796">
    <property type="entry name" value="Tll0287-like_dom"/>
</dbReference>
<dbReference type="PROSITE" id="PS50111">
    <property type="entry name" value="CHEMOTAXIS_TRANSDUC_2"/>
    <property type="match status" value="1"/>
</dbReference>
<sequence>MFNRLQSLSLTSRILFLTGLAIAIVVVANYVVFNKAIRTTSVDAMVEKAAAFTAVADEAKNHVASMHTRQSFDIPALSAQLEEAKAQNKVKDSAFFDVIPVVAGWKSAQSAAERENINFRISAFDARNKDNEPEKGSFSESLLRDLTSQTKSGESETIYAIDKDANVLHYMRAIRLGEDCLMCHGDRGNRWDKDGDGKDILGITMEGWKVGDMHGAYHVLMPLEPVDAAVAGFMRTGLAWTLPLVALCLAGFFFALRAVFTRPVMALVLRLQDIAQGEGDLTRRIPVNGTDELGQLGTWFNRFVGRIHDMVVELGGVSHEVASAATEIAASAEEMATGLDLQNQRVYEITEAMEQVATAAHEVAERGGLATESATQSRRSAEEGGAVVAETIQEMHAISDSVGASSQAVSELGKRGEEIGKIIEVINDIADQTNLLALNAAIEAARAGEHGRGFAVVADEVRSLADRTTKATQEIETSITEIQKGTSDAVVRMEQSRSQIAKGTESAARAEDSLRGIVSSAISVTEMVQAIAAAANQQSRASEQVSQNSETVSAATRETNEGARQAAIAAAQLSEKAEQLQVLVGSFKVDSRMSGTGGQATAHPRPGTTRPAIRRRAA</sequence>
<evidence type="ECO:0000256" key="5">
    <source>
        <dbReference type="SAM" id="Phobius"/>
    </source>
</evidence>
<evidence type="ECO:0000313" key="8">
    <source>
        <dbReference type="EMBL" id="MCA9758873.1"/>
    </source>
</evidence>
<dbReference type="CDD" id="cd06225">
    <property type="entry name" value="HAMP"/>
    <property type="match status" value="1"/>
</dbReference>
<dbReference type="PROSITE" id="PS50885">
    <property type="entry name" value="HAMP"/>
    <property type="match status" value="1"/>
</dbReference>
<dbReference type="FunFam" id="1.10.287.950:FF:000001">
    <property type="entry name" value="Methyl-accepting chemotaxis sensory transducer"/>
    <property type="match status" value="1"/>
</dbReference>
<dbReference type="GO" id="GO:0006935">
    <property type="term" value="P:chemotaxis"/>
    <property type="evidence" value="ECO:0007669"/>
    <property type="project" value="UniProtKB-ARBA"/>
</dbReference>
<comment type="caution">
    <text evidence="8">The sequence shown here is derived from an EMBL/GenBank/DDBJ whole genome shotgun (WGS) entry which is preliminary data.</text>
</comment>
<dbReference type="Pfam" id="PF00015">
    <property type="entry name" value="MCPsignal"/>
    <property type="match status" value="1"/>
</dbReference>
<evidence type="ECO:0000259" key="7">
    <source>
        <dbReference type="PROSITE" id="PS50885"/>
    </source>
</evidence>
<keyword evidence="5" id="KW-0472">Membrane</keyword>
<dbReference type="SMART" id="SM00304">
    <property type="entry name" value="HAMP"/>
    <property type="match status" value="2"/>
</dbReference>